<protein>
    <submittedName>
        <fullName evidence="2">Uncharacterized protein</fullName>
    </submittedName>
</protein>
<evidence type="ECO:0000256" key="1">
    <source>
        <dbReference type="SAM" id="Phobius"/>
    </source>
</evidence>
<dbReference type="EMBL" id="SRLO01007547">
    <property type="protein sequence ID" value="TNN27922.1"/>
    <property type="molecule type" value="Genomic_DNA"/>
</dbReference>
<keyword evidence="1" id="KW-1133">Transmembrane helix</keyword>
<keyword evidence="3" id="KW-1185">Reference proteome</keyword>
<organism evidence="2 3">
    <name type="scientific">Liparis tanakae</name>
    <name type="common">Tanaka's snailfish</name>
    <dbReference type="NCBI Taxonomy" id="230148"/>
    <lineage>
        <taxon>Eukaryota</taxon>
        <taxon>Metazoa</taxon>
        <taxon>Chordata</taxon>
        <taxon>Craniata</taxon>
        <taxon>Vertebrata</taxon>
        <taxon>Euteleostomi</taxon>
        <taxon>Actinopterygii</taxon>
        <taxon>Neopterygii</taxon>
        <taxon>Teleostei</taxon>
        <taxon>Neoteleostei</taxon>
        <taxon>Acanthomorphata</taxon>
        <taxon>Eupercaria</taxon>
        <taxon>Perciformes</taxon>
        <taxon>Cottioidei</taxon>
        <taxon>Cottales</taxon>
        <taxon>Liparidae</taxon>
        <taxon>Liparis</taxon>
    </lineage>
</organism>
<name>A0A4Z2EHU1_9TELE</name>
<dbReference type="AlphaFoldDB" id="A0A4Z2EHU1"/>
<keyword evidence="1" id="KW-0812">Transmembrane</keyword>
<proteinExistence type="predicted"/>
<accession>A0A4Z2EHU1</accession>
<gene>
    <name evidence="2" type="ORF">EYF80_061931</name>
</gene>
<keyword evidence="1" id="KW-0472">Membrane</keyword>
<reference evidence="2 3" key="1">
    <citation type="submission" date="2019-03" db="EMBL/GenBank/DDBJ databases">
        <title>First draft genome of Liparis tanakae, snailfish: a comprehensive survey of snailfish specific genes.</title>
        <authorList>
            <person name="Kim W."/>
            <person name="Song I."/>
            <person name="Jeong J.-H."/>
            <person name="Kim D."/>
            <person name="Kim S."/>
            <person name="Ryu S."/>
            <person name="Song J.Y."/>
            <person name="Lee S.K."/>
        </authorList>
    </citation>
    <scope>NUCLEOTIDE SEQUENCE [LARGE SCALE GENOMIC DNA]</scope>
    <source>
        <tissue evidence="2">Muscle</tissue>
    </source>
</reference>
<evidence type="ECO:0000313" key="2">
    <source>
        <dbReference type="EMBL" id="TNN27922.1"/>
    </source>
</evidence>
<dbReference type="Proteomes" id="UP000314294">
    <property type="component" value="Unassembled WGS sequence"/>
</dbReference>
<comment type="caution">
    <text evidence="2">The sequence shown here is derived from an EMBL/GenBank/DDBJ whole genome shotgun (WGS) entry which is preliminary data.</text>
</comment>
<feature type="transmembrane region" description="Helical" evidence="1">
    <location>
        <begin position="6"/>
        <end position="22"/>
    </location>
</feature>
<evidence type="ECO:0000313" key="3">
    <source>
        <dbReference type="Proteomes" id="UP000314294"/>
    </source>
</evidence>
<sequence>MWLVTVLVPLLRLYLAGIRVLLYQMFHRSFTLPGNALRGHGARLRGHATVTRVTLFV</sequence>